<dbReference type="EMBL" id="JAPESX010002755">
    <property type="protein sequence ID" value="KAJ8106671.1"/>
    <property type="molecule type" value="Genomic_DNA"/>
</dbReference>
<accession>A0ACC2HU99</accession>
<protein>
    <submittedName>
        <fullName evidence="1">Uncharacterized protein</fullName>
    </submittedName>
</protein>
<evidence type="ECO:0000313" key="2">
    <source>
        <dbReference type="Proteomes" id="UP001153334"/>
    </source>
</evidence>
<sequence>MLLSRAPDKDTLDMPSYACIAVWLATINAAYAVGQVLAPTNDIDLPRSPNIHGISSDVPANCHVDQAAYVVRHGSRYPDSGAYAGWVDLQSRLNTNFTAHGSLSFLKSWKPVLTNPTRQIAMLSPTGSKEAADLGYTLRTRYPDLYDEGNDFVVWANNYTRVIQTAKAFVQGYLGFASDVSGSVISVTSKGFTESIGNSLSPSDSCPSFVDLNGGSYKTTFDSTVYLPPIQSRLQRLIDGNFTLLANDVDQIPYLCGFESQITGRLSPFCDVFTDDELKYYEYSNDLRYFYGLGPGTDLPAKMMTPFLDALVKLLAQGPGITGVKEDGSNFTVPGLIMSFLNDGQLTELLTATGVMDAQAPLSATHIDDHRLWVGSRYVTMRGTIAFERLSCATGDADADGHLRSPKNSTYVRIRLNDAVWPIPSCKNGPGSSCLLDDYSAYVSRKYAKQGNWVKNCNVTTDGAPDKVLGASFFTDLRGEYLQRLFL</sequence>
<name>A0ACC2HU99_9PEZI</name>
<organism evidence="1 2">
    <name type="scientific">Nemania bipapillata</name>
    <dbReference type="NCBI Taxonomy" id="110536"/>
    <lineage>
        <taxon>Eukaryota</taxon>
        <taxon>Fungi</taxon>
        <taxon>Dikarya</taxon>
        <taxon>Ascomycota</taxon>
        <taxon>Pezizomycotina</taxon>
        <taxon>Sordariomycetes</taxon>
        <taxon>Xylariomycetidae</taxon>
        <taxon>Xylariales</taxon>
        <taxon>Xylariaceae</taxon>
        <taxon>Nemania</taxon>
    </lineage>
</organism>
<reference evidence="1" key="1">
    <citation type="submission" date="2022-11" db="EMBL/GenBank/DDBJ databases">
        <title>Genome Sequence of Nemania bipapillata.</title>
        <authorList>
            <person name="Buettner E."/>
        </authorList>
    </citation>
    <scope>NUCLEOTIDE SEQUENCE</scope>
    <source>
        <strain evidence="1">CP14</strain>
    </source>
</reference>
<evidence type="ECO:0000313" key="1">
    <source>
        <dbReference type="EMBL" id="KAJ8106671.1"/>
    </source>
</evidence>
<gene>
    <name evidence="1" type="ORF">ONZ43_g6984</name>
</gene>
<dbReference type="Proteomes" id="UP001153334">
    <property type="component" value="Unassembled WGS sequence"/>
</dbReference>
<proteinExistence type="predicted"/>
<comment type="caution">
    <text evidence="1">The sequence shown here is derived from an EMBL/GenBank/DDBJ whole genome shotgun (WGS) entry which is preliminary data.</text>
</comment>
<keyword evidence="2" id="KW-1185">Reference proteome</keyword>